<proteinExistence type="predicted"/>
<protein>
    <submittedName>
        <fullName evidence="1">Uncharacterized protein</fullName>
    </submittedName>
</protein>
<evidence type="ECO:0000313" key="2">
    <source>
        <dbReference type="Proteomes" id="UP000794436"/>
    </source>
</evidence>
<sequence>MCVFEMRKCYVAEVISRTFAADQTHTVEQAPSPRLPGEFGCLNIRVKQHLQDIGQFDPDETESPPLPRDHDGALAWLQLHVDVVVEPVPSSTVFDIDLNVDLPFSLAKAGDLVIADPSRGDDPRCRLLAVVRVRPTAELAVYHEELDGDASFDLLALDFAVNGAVFGMVTDL</sequence>
<name>A0A8K1FLN4_PYTOL</name>
<dbReference type="AlphaFoldDB" id="A0A8K1FLN4"/>
<comment type="caution">
    <text evidence="1">The sequence shown here is derived from an EMBL/GenBank/DDBJ whole genome shotgun (WGS) entry which is preliminary data.</text>
</comment>
<evidence type="ECO:0000313" key="1">
    <source>
        <dbReference type="EMBL" id="TMW65429.1"/>
    </source>
</evidence>
<accession>A0A8K1FLN4</accession>
<keyword evidence="2" id="KW-1185">Reference proteome</keyword>
<dbReference type="Proteomes" id="UP000794436">
    <property type="component" value="Unassembled WGS sequence"/>
</dbReference>
<organism evidence="1 2">
    <name type="scientific">Pythium oligandrum</name>
    <name type="common">Mycoparasitic fungus</name>
    <dbReference type="NCBI Taxonomy" id="41045"/>
    <lineage>
        <taxon>Eukaryota</taxon>
        <taxon>Sar</taxon>
        <taxon>Stramenopiles</taxon>
        <taxon>Oomycota</taxon>
        <taxon>Peronosporomycetes</taxon>
        <taxon>Pythiales</taxon>
        <taxon>Pythiaceae</taxon>
        <taxon>Pythium</taxon>
    </lineage>
</organism>
<reference evidence="1" key="1">
    <citation type="submission" date="2019-03" db="EMBL/GenBank/DDBJ databases">
        <title>Long read genome sequence of the mycoparasitic Pythium oligandrum ATCC 38472 isolated from sugarbeet rhizosphere.</title>
        <authorList>
            <person name="Gaulin E."/>
        </authorList>
    </citation>
    <scope>NUCLEOTIDE SEQUENCE</scope>
    <source>
        <strain evidence="1">ATCC 38472_TT</strain>
    </source>
</reference>
<gene>
    <name evidence="1" type="ORF">Poli38472_008071</name>
</gene>
<dbReference type="EMBL" id="SPLM01000037">
    <property type="protein sequence ID" value="TMW65429.1"/>
    <property type="molecule type" value="Genomic_DNA"/>
</dbReference>